<reference evidence="2" key="1">
    <citation type="submission" date="2022-10" db="EMBL/GenBank/DDBJ databases">
        <authorList>
            <person name="Chen Y."/>
            <person name="Dougan E. K."/>
            <person name="Chan C."/>
            <person name="Rhodes N."/>
            <person name="Thang M."/>
        </authorList>
    </citation>
    <scope>NUCLEOTIDE SEQUENCE</scope>
</reference>
<sequence length="517" mass="58167">MHSVRRQVTFAQQHGLFRAATALTVIYNLLKANCSSKDKVHSTYESLPQVYGVEFFVSHSWSCAPWMKALIISHFLNFDMALTSSFFACLLAVLCLLLRAGSLTGIAEQPLWLLNVSIVAWPLLVFLAVYFLGHLWDSRSFWFDRICVDQQNASLKLQTIQAIPGFVAQSKKMLVLWDDTYFERLWCNYELAIHVKTAASPRATKIVPLWMPFWTLFWICADTLVALLSASEEAGWSLYVFFGFLYAAFCLHKLQGHKRMLDQMSAFDLRNAKCTFEEDRAVIEELVLNLFDEALEPPIRVAFDAPDAEDGTVEEAGEPLISLESLRAIRHVTSYPSPDAIIGQFNDYVRGPLRQNLVAFLGTEDYISPKMCIVATLPIWFQSLMCVLSCDGASCEKSASDGGYASIYQYMITNAVLQLPLLPFGLLIVYPLLLRANQVVAAALRCGVASAYGTWLLVRIVVGTCVSALIIWCNDHLQLALRKMLFFSTTSSMYLAVAAYVFQCFFMCLLFRRKGSS</sequence>
<dbReference type="OrthoDB" id="423576at2759"/>
<keyword evidence="1" id="KW-1133">Transmembrane helix</keyword>
<dbReference type="InterPro" id="IPR035897">
    <property type="entry name" value="Toll_tir_struct_dom_sf"/>
</dbReference>
<proteinExistence type="predicted"/>
<feature type="transmembrane region" description="Helical" evidence="1">
    <location>
        <begin position="453"/>
        <end position="472"/>
    </location>
</feature>
<feature type="transmembrane region" description="Helical" evidence="1">
    <location>
        <begin position="75"/>
        <end position="100"/>
    </location>
</feature>
<keyword evidence="4" id="KW-1185">Reference proteome</keyword>
<organism evidence="2">
    <name type="scientific">Cladocopium goreaui</name>
    <dbReference type="NCBI Taxonomy" id="2562237"/>
    <lineage>
        <taxon>Eukaryota</taxon>
        <taxon>Sar</taxon>
        <taxon>Alveolata</taxon>
        <taxon>Dinophyceae</taxon>
        <taxon>Suessiales</taxon>
        <taxon>Symbiodiniaceae</taxon>
        <taxon>Cladocopium</taxon>
    </lineage>
</organism>
<gene>
    <name evidence="2" type="ORF">C1SCF055_LOCUS36002</name>
</gene>
<protein>
    <recommendedName>
        <fullName evidence="5">Transmembrane protein</fullName>
    </recommendedName>
</protein>
<evidence type="ECO:0000313" key="2">
    <source>
        <dbReference type="EMBL" id="CAI4010767.1"/>
    </source>
</evidence>
<feature type="transmembrane region" description="Helical" evidence="1">
    <location>
        <begin position="112"/>
        <end position="132"/>
    </location>
</feature>
<evidence type="ECO:0000256" key="1">
    <source>
        <dbReference type="SAM" id="Phobius"/>
    </source>
</evidence>
<name>A0A9P1GHK7_9DINO</name>
<dbReference type="EMBL" id="CAMXCT010004913">
    <property type="protein sequence ID" value="CAI4010767.1"/>
    <property type="molecule type" value="Genomic_DNA"/>
</dbReference>
<dbReference type="AlphaFoldDB" id="A0A9P1GHK7"/>
<feature type="transmembrane region" description="Helical" evidence="1">
    <location>
        <begin position="236"/>
        <end position="254"/>
    </location>
</feature>
<comment type="caution">
    <text evidence="2">The sequence shown here is derived from an EMBL/GenBank/DDBJ whole genome shotgun (WGS) entry which is preliminary data.</text>
</comment>
<evidence type="ECO:0000313" key="4">
    <source>
        <dbReference type="Proteomes" id="UP001152797"/>
    </source>
</evidence>
<keyword evidence="1" id="KW-0812">Transmembrane</keyword>
<dbReference type="EMBL" id="CAMXCT020004913">
    <property type="protein sequence ID" value="CAL1164142.1"/>
    <property type="molecule type" value="Genomic_DNA"/>
</dbReference>
<dbReference type="Proteomes" id="UP001152797">
    <property type="component" value="Unassembled WGS sequence"/>
</dbReference>
<evidence type="ECO:0008006" key="5">
    <source>
        <dbReference type="Google" id="ProtNLM"/>
    </source>
</evidence>
<accession>A0A9P1GHK7</accession>
<dbReference type="EMBL" id="CAMXCT030004913">
    <property type="protein sequence ID" value="CAL4798079.1"/>
    <property type="molecule type" value="Genomic_DNA"/>
</dbReference>
<reference evidence="3 4" key="2">
    <citation type="submission" date="2024-05" db="EMBL/GenBank/DDBJ databases">
        <authorList>
            <person name="Chen Y."/>
            <person name="Shah S."/>
            <person name="Dougan E. K."/>
            <person name="Thang M."/>
            <person name="Chan C."/>
        </authorList>
    </citation>
    <scope>NUCLEOTIDE SEQUENCE [LARGE SCALE GENOMIC DNA]</scope>
</reference>
<evidence type="ECO:0000313" key="3">
    <source>
        <dbReference type="EMBL" id="CAL4798079.1"/>
    </source>
</evidence>
<feature type="transmembrane region" description="Helical" evidence="1">
    <location>
        <begin position="493"/>
        <end position="512"/>
    </location>
</feature>
<keyword evidence="1" id="KW-0472">Membrane</keyword>
<feature type="transmembrane region" description="Helical" evidence="1">
    <location>
        <begin position="415"/>
        <end position="433"/>
    </location>
</feature>
<feature type="transmembrane region" description="Helical" evidence="1">
    <location>
        <begin position="209"/>
        <end position="230"/>
    </location>
</feature>
<dbReference type="SUPFAM" id="SSF52200">
    <property type="entry name" value="Toll/Interleukin receptor TIR domain"/>
    <property type="match status" value="1"/>
</dbReference>